<dbReference type="EMBL" id="DXEQ01000159">
    <property type="protein sequence ID" value="HIX72497.1"/>
    <property type="molecule type" value="Genomic_DNA"/>
</dbReference>
<evidence type="ECO:0000313" key="3">
    <source>
        <dbReference type="EMBL" id="HIX72497.1"/>
    </source>
</evidence>
<dbReference type="AlphaFoldDB" id="A0A9D1X450"/>
<reference evidence="3" key="1">
    <citation type="journal article" date="2021" name="PeerJ">
        <title>Extensive microbial diversity within the chicken gut microbiome revealed by metagenomics and culture.</title>
        <authorList>
            <person name="Gilroy R."/>
            <person name="Ravi A."/>
            <person name="Getino M."/>
            <person name="Pursley I."/>
            <person name="Horton D.L."/>
            <person name="Alikhan N.F."/>
            <person name="Baker D."/>
            <person name="Gharbi K."/>
            <person name="Hall N."/>
            <person name="Watson M."/>
            <person name="Adriaenssens E.M."/>
            <person name="Foster-Nyarko E."/>
            <person name="Jarju S."/>
            <person name="Secka A."/>
            <person name="Antonio M."/>
            <person name="Oren A."/>
            <person name="Chaudhuri R.R."/>
            <person name="La Ragione R."/>
            <person name="Hildebrand F."/>
            <person name="Pallen M.J."/>
        </authorList>
    </citation>
    <scope>NUCLEOTIDE SEQUENCE</scope>
    <source>
        <strain evidence="3">ChiSxjej3B15-1167</strain>
    </source>
</reference>
<keyword evidence="2" id="KW-1133">Transmembrane helix</keyword>
<name>A0A9D1X450_9FIRM</name>
<dbReference type="Proteomes" id="UP000886805">
    <property type="component" value="Unassembled WGS sequence"/>
</dbReference>
<feature type="transmembrane region" description="Helical" evidence="2">
    <location>
        <begin position="196"/>
        <end position="222"/>
    </location>
</feature>
<protein>
    <submittedName>
        <fullName evidence="3">DUF1700 domain-containing protein</fullName>
    </submittedName>
</protein>
<sequence length="231" mass="26462">MNKNEFLNEMEKRLSMLEAQEREDMLSEYAQHIELKMESGMSEKEAIDDFGDIDSLTAEILEAYHIDPSYRGAMRGKDGEGIGKKAGSVLNKSKQSFSSFMEQQKEKQEKRMEQKQREDQDKPPRWKKKTDEKKEGEGIEMFRSAGRKIWDIVKLLFELFVKACLLLVMLPSAAMALFSLFGFGMLAILLLQGYPLVGATLFLLGCILCFGAFALFVLTFIVSRWTKRKDV</sequence>
<accession>A0A9D1X450</accession>
<evidence type="ECO:0000313" key="4">
    <source>
        <dbReference type="Proteomes" id="UP000886805"/>
    </source>
</evidence>
<feature type="region of interest" description="Disordered" evidence="1">
    <location>
        <begin position="100"/>
        <end position="133"/>
    </location>
</feature>
<comment type="caution">
    <text evidence="3">The sequence shown here is derived from an EMBL/GenBank/DDBJ whole genome shotgun (WGS) entry which is preliminary data.</text>
</comment>
<evidence type="ECO:0000256" key="2">
    <source>
        <dbReference type="SAM" id="Phobius"/>
    </source>
</evidence>
<feature type="transmembrane region" description="Helical" evidence="2">
    <location>
        <begin position="164"/>
        <end position="190"/>
    </location>
</feature>
<dbReference type="Pfam" id="PF22564">
    <property type="entry name" value="HAAS"/>
    <property type="match status" value="1"/>
</dbReference>
<proteinExistence type="predicted"/>
<organism evidence="3 4">
    <name type="scientific">Candidatus Anaerobutyricum stercoripullorum</name>
    <dbReference type="NCBI Taxonomy" id="2838456"/>
    <lineage>
        <taxon>Bacteria</taxon>
        <taxon>Bacillati</taxon>
        <taxon>Bacillota</taxon>
        <taxon>Clostridia</taxon>
        <taxon>Lachnospirales</taxon>
        <taxon>Lachnospiraceae</taxon>
        <taxon>Anaerobutyricum</taxon>
    </lineage>
</organism>
<feature type="compositionally biased region" description="Basic and acidic residues" evidence="1">
    <location>
        <begin position="103"/>
        <end position="133"/>
    </location>
</feature>
<reference evidence="3" key="2">
    <citation type="submission" date="2021-04" db="EMBL/GenBank/DDBJ databases">
        <authorList>
            <person name="Gilroy R."/>
        </authorList>
    </citation>
    <scope>NUCLEOTIDE SEQUENCE</scope>
    <source>
        <strain evidence="3">ChiSxjej3B15-1167</strain>
    </source>
</reference>
<keyword evidence="2" id="KW-0812">Transmembrane</keyword>
<keyword evidence="2" id="KW-0472">Membrane</keyword>
<gene>
    <name evidence="3" type="ORF">H9849_05690</name>
</gene>
<evidence type="ECO:0000256" key="1">
    <source>
        <dbReference type="SAM" id="MobiDB-lite"/>
    </source>
</evidence>